<reference evidence="4 5" key="1">
    <citation type="journal article" date="2011" name="J. Bacteriol.">
        <title>Complete genome sequence of Polymorphum gilvum SL003B-26A1T, a crude oil-degrading bacterium from oil-polluted saline soil.</title>
        <authorList>
            <person name="Li S.G."/>
            <person name="Tang Y.Q."/>
            <person name="Nie Y."/>
            <person name="Cai M."/>
            <person name="Wu X.L."/>
        </authorList>
    </citation>
    <scope>NUCLEOTIDE SEQUENCE [LARGE SCALE GENOMIC DNA]</scope>
    <source>
        <strain evidence="5">LMG 25793 / CGMCC 1.9160 / SL003B-26A1</strain>
    </source>
</reference>
<evidence type="ECO:0000256" key="1">
    <source>
        <dbReference type="SAM" id="Coils"/>
    </source>
</evidence>
<feature type="compositionally biased region" description="Basic and acidic residues" evidence="2">
    <location>
        <begin position="1219"/>
        <end position="1234"/>
    </location>
</feature>
<feature type="compositionally biased region" description="Low complexity" evidence="2">
    <location>
        <begin position="1200"/>
        <end position="1218"/>
    </location>
</feature>
<feature type="domain" description="AsmA" evidence="3">
    <location>
        <begin position="835"/>
        <end position="1034"/>
    </location>
</feature>
<dbReference type="STRING" id="991905.SL003B_1367"/>
<dbReference type="PANTHER" id="PTHR30441:SF4">
    <property type="entry name" value="PROTEIN ASMA"/>
    <property type="match status" value="1"/>
</dbReference>
<dbReference type="Proteomes" id="UP000008130">
    <property type="component" value="Chromosome"/>
</dbReference>
<feature type="compositionally biased region" description="Polar residues" evidence="2">
    <location>
        <begin position="1235"/>
        <end position="1249"/>
    </location>
</feature>
<feature type="coiled-coil region" evidence="1">
    <location>
        <begin position="1109"/>
        <end position="1142"/>
    </location>
</feature>
<sequence length="1324" mass="138916">MAVILALVAALVGPLFVDWTAYRSTFERYAQEALGHRVTVLGKADISLLPAPTVTFTDVRVGEAEDPLLVVSRFEMRVELPPLLKGEIQVTEMRLERPHLRLSLDEAGRLDWLTSRSASDVLSGRDPKTVMFEHIEIDDGIVALVDARDGSVHRLEKANLLISARSLNGPYKIDGTVSHLQKPYSLRVATGERLADGKIRVKADVVPSTTPMELTIDGNLSQEAGAPAFTGRFSVASVTAATEPDIAWRAEGEVELGISRLSFPAFEFRYGPEDRLVTLSGQGHADLIGARRFEIRASAKQIDLDRIYGKGPQEPVSLGQAGGQLLAGLGAIAIPSVPGVISFDVPAVVIGGGIVQSVRLDLETAVAGWRVARAAARLPGRTVIATQGDLALDPGLTYTGTVSLSSDQPGAFLSWWRHEAKAAQAVAPVRLDGRLTLVPDGFAFSEMNFDLAGEKGAGSVTYQKNRSGRSVAELSLEANRLDLDQIEMFSALFGDPSGAFGLDLASLDVSLRILAREMTVRGVEGRQVALEAALSEERLRIENLSAEDFAGAQIAARGAIDDPFAAPSGTLTASLTADSLQGVATLLETAYPDSVLAKRFASAADHLVPATLEARFQASATGDTSTGAITLSGEAGGVALAWEAELAGRVDAWREADIGSTLSVDGEDAAQILRQLGFEVMPAADLGPGSLAVTLTGRAGDGLTLHLSAEAGGGRLGAEGELFLPDGKPLRYRASVDAEAADLAPFALLGGHVLPVLSGDIGAAVRFDIEGEGTQVRMTDLSGRIAEADVSGTLTGDLAISPATGTRRLDGAMAVSSLDMRDLSEVLLGADQWASAGDTRGAWPVAPFGAPLLETIDLTIDLEAGQLVVDEATRLESVTGRVRLRPGLLRFDTLRGRYAGGVLAAQAALTRAGGEAGLSGTIKLTGARLEELAWARSGRPVATGDMDAFVEFQTSGRSISAMVSGLSGGGTVAVRDGAIRGLNPEAFALVIRAADAGLELQDDRIRDVFASHLDVGTLPFQSLDAALSLVAGRLGARNVTLDSRDAALFGSAQINLNDWTLESDLSLRVDPGTDTVAGAEPQVAILFSGPIDAPARRIDITPFTAYLTLRAFEQEVERVEKLQAEILERDRLVRELKRLREVAALRQRDAEEARKPQDAGDAAGDDGSAGAPVPGGVQPEDAPGQQDAVPADAGTHPSAGEEPGAAPVPAEPEAPGDAPRAREPSFEDRIRQLIEEQTGSLEPAQNGSSLPPLEPGVVVDERAPVGTAADGSATAVGPPQDLRSPAPPQQAGGRRPDVRTPPLQNKAPRFVTMPNGVVVTFPAE</sequence>
<accession>F2J299</accession>
<dbReference type="HOGENOM" id="CLU_003996_0_0_5"/>
<protein>
    <submittedName>
        <fullName evidence="4">AsmA family</fullName>
    </submittedName>
</protein>
<dbReference type="Pfam" id="PF05170">
    <property type="entry name" value="AsmA"/>
    <property type="match status" value="2"/>
</dbReference>
<proteinExistence type="predicted"/>
<feature type="region of interest" description="Disordered" evidence="2">
    <location>
        <begin position="1147"/>
        <end position="1311"/>
    </location>
</feature>
<dbReference type="GO" id="GO:0005886">
    <property type="term" value="C:plasma membrane"/>
    <property type="evidence" value="ECO:0007669"/>
    <property type="project" value="TreeGrafter"/>
</dbReference>
<dbReference type="PANTHER" id="PTHR30441">
    <property type="entry name" value="DUF748 DOMAIN-CONTAINING PROTEIN"/>
    <property type="match status" value="1"/>
</dbReference>
<feature type="compositionally biased region" description="Low complexity" evidence="2">
    <location>
        <begin position="1159"/>
        <end position="1179"/>
    </location>
</feature>
<dbReference type="InterPro" id="IPR052894">
    <property type="entry name" value="AsmA-related"/>
</dbReference>
<keyword evidence="1" id="KW-0175">Coiled coil</keyword>
<evidence type="ECO:0000313" key="4">
    <source>
        <dbReference type="EMBL" id="ADZ69795.1"/>
    </source>
</evidence>
<feature type="compositionally biased region" description="Basic and acidic residues" evidence="2">
    <location>
        <begin position="1147"/>
        <end position="1158"/>
    </location>
</feature>
<dbReference type="InterPro" id="IPR007844">
    <property type="entry name" value="AsmA"/>
</dbReference>
<dbReference type="KEGG" id="pgv:SL003B_1367"/>
<dbReference type="PIRSF" id="PIRSF034039">
    <property type="entry name" value="UCP034039"/>
    <property type="match status" value="1"/>
</dbReference>
<dbReference type="EMBL" id="CP002568">
    <property type="protein sequence ID" value="ADZ69795.1"/>
    <property type="molecule type" value="Genomic_DNA"/>
</dbReference>
<dbReference type="RefSeq" id="WP_013652112.1">
    <property type="nucleotide sequence ID" value="NC_015259.1"/>
</dbReference>
<name>F2J299_POLGS</name>
<dbReference type="PATRIC" id="fig|991905.3.peg.1405"/>
<gene>
    <name evidence="4" type="ordered locus">SL003B_1367</name>
</gene>
<dbReference type="OrthoDB" id="9816380at2"/>
<feature type="domain" description="AsmA" evidence="3">
    <location>
        <begin position="3"/>
        <end position="202"/>
    </location>
</feature>
<organism evidence="4 5">
    <name type="scientific">Polymorphum gilvum (strain LMG 25793 / CGMCC 1.9160 / SL003B-26A1)</name>
    <dbReference type="NCBI Taxonomy" id="991905"/>
    <lineage>
        <taxon>Bacteria</taxon>
        <taxon>Pseudomonadati</taxon>
        <taxon>Pseudomonadota</taxon>
        <taxon>Alphaproteobacteria</taxon>
        <taxon>Rhodobacterales</taxon>
        <taxon>Paracoccaceae</taxon>
        <taxon>Polymorphum</taxon>
    </lineage>
</organism>
<dbReference type="GO" id="GO:0090313">
    <property type="term" value="P:regulation of protein targeting to membrane"/>
    <property type="evidence" value="ECO:0007669"/>
    <property type="project" value="TreeGrafter"/>
</dbReference>
<keyword evidence="5" id="KW-1185">Reference proteome</keyword>
<evidence type="ECO:0000259" key="3">
    <source>
        <dbReference type="Pfam" id="PF05170"/>
    </source>
</evidence>
<evidence type="ECO:0000256" key="2">
    <source>
        <dbReference type="SAM" id="MobiDB-lite"/>
    </source>
</evidence>
<dbReference type="eggNOG" id="COG2982">
    <property type="taxonomic scope" value="Bacteria"/>
</dbReference>
<evidence type="ECO:0000313" key="5">
    <source>
        <dbReference type="Proteomes" id="UP000008130"/>
    </source>
</evidence>
<dbReference type="InterPro" id="IPR017023">
    <property type="entry name" value="UCP034039"/>
</dbReference>